<gene>
    <name evidence="2" type="ORF">CPLU01_14128</name>
</gene>
<comment type="caution">
    <text evidence="2">The sequence shown here is derived from an EMBL/GenBank/DDBJ whole genome shotgun (WGS) entry which is preliminary data.</text>
</comment>
<dbReference type="EMBL" id="WIGO01000356">
    <property type="protein sequence ID" value="KAF6815479.1"/>
    <property type="molecule type" value="Genomic_DNA"/>
</dbReference>
<evidence type="ECO:0000313" key="2">
    <source>
        <dbReference type="EMBL" id="KAF6815479.1"/>
    </source>
</evidence>
<sequence length="512" mass="57247">MSRWHQPSCHRPVIVVKQGKPLCKTCNETPELKSLAGAQTAVPSSTSLLPSDEPPGQLGLWWPRCVRYIDRGKRLHAPSAPSNTTCVPGTNASPLRCAEEPTVYPSRLQRNEFRVLCLSPVRDVGCPVHLHLETYTDEHHPEYETVSYTWGGENGDSAPSKPVYVGAYWDVLWQTRNCWEMLRYLRPRRGVRTVWVDAICINQADLQERQEQVAKMGLIYERAFRVVVYLGPDVTPATSTSSPYPRRHYLHDLESLAVKPRLPSSSSDFHVSMTLSEVLDREYFRRLWIIQELIMSRNITLRIGDVEFIVDREVNFRMAGGVAAAPLANHSLPWLQFITQRFIDGEGGNDLLSAVDLARQSRASDPRDKIFGLLDLVRSGGHDTLAPAYFISFRHLLLGYFAYCLLVKRDMRVLANAAGLSAAVGMPSWAPAVPGDGGAAPLTIPSLSDRPPDSLYELDDFVDAYMEHHHGGGDIPVRPDHSLGRATARRWSPRDPGCTCAKLGFDWEGSPD</sequence>
<dbReference type="InterPro" id="IPR052895">
    <property type="entry name" value="HetReg/Transcr_Mod"/>
</dbReference>
<evidence type="ECO:0000313" key="3">
    <source>
        <dbReference type="Proteomes" id="UP000654918"/>
    </source>
</evidence>
<name>A0A8H6N058_9PEZI</name>
<dbReference type="PANTHER" id="PTHR24148:SF81">
    <property type="entry name" value="HETEROKARYON INCOMPATIBILITY DOMAIN-CONTAINING PROTEIN"/>
    <property type="match status" value="1"/>
</dbReference>
<dbReference type="Proteomes" id="UP000654918">
    <property type="component" value="Unassembled WGS sequence"/>
</dbReference>
<proteinExistence type="predicted"/>
<evidence type="ECO:0000259" key="1">
    <source>
        <dbReference type="Pfam" id="PF06985"/>
    </source>
</evidence>
<dbReference type="PANTHER" id="PTHR24148">
    <property type="entry name" value="ANKYRIN REPEAT DOMAIN-CONTAINING PROTEIN 39 HOMOLOG-RELATED"/>
    <property type="match status" value="1"/>
</dbReference>
<accession>A0A8H6N058</accession>
<organism evidence="2 3">
    <name type="scientific">Colletotrichum plurivorum</name>
    <dbReference type="NCBI Taxonomy" id="2175906"/>
    <lineage>
        <taxon>Eukaryota</taxon>
        <taxon>Fungi</taxon>
        <taxon>Dikarya</taxon>
        <taxon>Ascomycota</taxon>
        <taxon>Pezizomycotina</taxon>
        <taxon>Sordariomycetes</taxon>
        <taxon>Hypocreomycetidae</taxon>
        <taxon>Glomerellales</taxon>
        <taxon>Glomerellaceae</taxon>
        <taxon>Colletotrichum</taxon>
        <taxon>Colletotrichum orchidearum species complex</taxon>
    </lineage>
</organism>
<protein>
    <submittedName>
        <fullName evidence="2">Heterokaryon incompatibility protein het-6-like protein</fullName>
    </submittedName>
</protein>
<reference evidence="2" key="1">
    <citation type="journal article" date="2020" name="Phytopathology">
        <title>Genome Sequence Resources of Colletotrichum truncatum, C. plurivorum, C. musicola, and C. sojae: Four Species Pathogenic to Soybean (Glycine max).</title>
        <authorList>
            <person name="Rogerio F."/>
            <person name="Boufleur T.R."/>
            <person name="Ciampi-Guillardi M."/>
            <person name="Sukno S.A."/>
            <person name="Thon M.R."/>
            <person name="Massola Junior N.S."/>
            <person name="Baroncelli R."/>
        </authorList>
    </citation>
    <scope>NUCLEOTIDE SEQUENCE</scope>
    <source>
        <strain evidence="2">LFN00145</strain>
    </source>
</reference>
<keyword evidence="3" id="KW-1185">Reference proteome</keyword>
<dbReference type="InterPro" id="IPR010730">
    <property type="entry name" value="HET"/>
</dbReference>
<dbReference type="Pfam" id="PF06985">
    <property type="entry name" value="HET"/>
    <property type="match status" value="1"/>
</dbReference>
<dbReference type="AlphaFoldDB" id="A0A8H6N058"/>
<feature type="domain" description="Heterokaryon incompatibility" evidence="1">
    <location>
        <begin position="143"/>
        <end position="292"/>
    </location>
</feature>